<dbReference type="Gene3D" id="1.10.357.10">
    <property type="entry name" value="Tetracycline Repressor, domain 2"/>
    <property type="match status" value="1"/>
</dbReference>
<dbReference type="RefSeq" id="WP_188920350.1">
    <property type="nucleotide sequence ID" value="NZ_BMPZ01000004.1"/>
</dbReference>
<comment type="caution">
    <text evidence="1">The sequence shown here is derived from an EMBL/GenBank/DDBJ whole genome shotgun (WGS) entry which is preliminary data.</text>
</comment>
<gene>
    <name evidence="1" type="ORF">GCM10009332_19590</name>
</gene>
<accession>A0A917NAS4</accession>
<evidence type="ECO:0008006" key="3">
    <source>
        <dbReference type="Google" id="ProtNLM"/>
    </source>
</evidence>
<proteinExistence type="predicted"/>
<reference evidence="1" key="2">
    <citation type="submission" date="2020-09" db="EMBL/GenBank/DDBJ databases">
        <authorList>
            <person name="Sun Q."/>
            <person name="Ohkuma M."/>
        </authorList>
    </citation>
    <scope>NUCLEOTIDE SEQUENCE</scope>
    <source>
        <strain evidence="1">JCM 30804</strain>
    </source>
</reference>
<protein>
    <recommendedName>
        <fullName evidence="3">TetR/AcrR family transcriptional regulator</fullName>
    </recommendedName>
</protein>
<name>A0A917NAS4_9GAMM</name>
<dbReference type="EMBL" id="BMPZ01000004">
    <property type="protein sequence ID" value="GGI82454.1"/>
    <property type="molecule type" value="Genomic_DNA"/>
</dbReference>
<sequence length="212" mass="24774">MSSWQQREQFLIGVAQRCLQGSKVFDLRRSHLVAASQISKGTIYNHFATEADLIVAIASDNYQHWLALAERDSLTYTDPLKLFLFHHCGRIRESLEHHRFVIERVMPNEDILSQASEAHRQAFELHHGRYERWNREAIAKVGEVFGFDRTELVCNYLRGNMINCDDADKSFDDLQMYHQFCFALLQLMGHSDKRIPYHQEFVDWLGAQRCAA</sequence>
<evidence type="ECO:0000313" key="1">
    <source>
        <dbReference type="EMBL" id="GGI82454.1"/>
    </source>
</evidence>
<dbReference type="Proteomes" id="UP000613743">
    <property type="component" value="Unassembled WGS sequence"/>
</dbReference>
<dbReference type="AlphaFoldDB" id="A0A917NAS4"/>
<dbReference type="SUPFAM" id="SSF46689">
    <property type="entry name" value="Homeodomain-like"/>
    <property type="match status" value="1"/>
</dbReference>
<organism evidence="1 2">
    <name type="scientific">Shewanella gelidii</name>
    <dbReference type="NCBI Taxonomy" id="1642821"/>
    <lineage>
        <taxon>Bacteria</taxon>
        <taxon>Pseudomonadati</taxon>
        <taxon>Pseudomonadota</taxon>
        <taxon>Gammaproteobacteria</taxon>
        <taxon>Alteromonadales</taxon>
        <taxon>Shewanellaceae</taxon>
        <taxon>Shewanella</taxon>
    </lineage>
</organism>
<dbReference type="InterPro" id="IPR009057">
    <property type="entry name" value="Homeodomain-like_sf"/>
</dbReference>
<reference evidence="1" key="1">
    <citation type="journal article" date="2014" name="Int. J. Syst. Evol. Microbiol.">
        <title>Complete genome sequence of Corynebacterium casei LMG S-19264T (=DSM 44701T), isolated from a smear-ripened cheese.</title>
        <authorList>
            <consortium name="US DOE Joint Genome Institute (JGI-PGF)"/>
            <person name="Walter F."/>
            <person name="Albersmeier A."/>
            <person name="Kalinowski J."/>
            <person name="Ruckert C."/>
        </authorList>
    </citation>
    <scope>NUCLEOTIDE SEQUENCE</scope>
    <source>
        <strain evidence="1">JCM 30804</strain>
    </source>
</reference>
<evidence type="ECO:0000313" key="2">
    <source>
        <dbReference type="Proteomes" id="UP000613743"/>
    </source>
</evidence>
<keyword evidence="2" id="KW-1185">Reference proteome</keyword>